<dbReference type="Pfam" id="PF05069">
    <property type="entry name" value="Phage_tail_S"/>
    <property type="match status" value="1"/>
</dbReference>
<evidence type="ECO:0000313" key="2">
    <source>
        <dbReference type="Proteomes" id="UP000032233"/>
    </source>
</evidence>
<gene>
    <name evidence="1" type="ORF">X474_05705</name>
</gene>
<dbReference type="AlphaFoldDB" id="A0A0D2JZP0"/>
<reference evidence="1 2" key="1">
    <citation type="submission" date="2013-11" db="EMBL/GenBank/DDBJ databases">
        <title>Metagenomic analysis of a methanogenic consortium involved in long chain n-alkane degradation.</title>
        <authorList>
            <person name="Davidova I.A."/>
            <person name="Callaghan A.V."/>
            <person name="Wawrik B."/>
            <person name="Pruitt S."/>
            <person name="Marks C."/>
            <person name="Duncan K.E."/>
            <person name="Suflita J.M."/>
        </authorList>
    </citation>
    <scope>NUCLEOTIDE SEQUENCE [LARGE SCALE GENOMIC DNA]</scope>
    <source>
        <strain evidence="1 2">SPR</strain>
    </source>
</reference>
<organism evidence="1 2">
    <name type="scientific">Dethiosulfatarculus sandiegensis</name>
    <dbReference type="NCBI Taxonomy" id="1429043"/>
    <lineage>
        <taxon>Bacteria</taxon>
        <taxon>Pseudomonadati</taxon>
        <taxon>Thermodesulfobacteriota</taxon>
        <taxon>Desulfarculia</taxon>
        <taxon>Desulfarculales</taxon>
        <taxon>Desulfarculaceae</taxon>
        <taxon>Dethiosulfatarculus</taxon>
    </lineage>
</organism>
<protein>
    <submittedName>
        <fullName evidence="1">Virion morphogenesis protein</fullName>
    </submittedName>
</protein>
<comment type="caution">
    <text evidence="1">The sequence shown here is derived from an EMBL/GenBank/DDBJ whole genome shotgun (WGS) entry which is preliminary data.</text>
</comment>
<name>A0A0D2JZP0_9BACT</name>
<dbReference type="InterPro" id="IPR006522">
    <property type="entry name" value="Phage_virion_morphogenesis"/>
</dbReference>
<keyword evidence="2" id="KW-1185">Reference proteome</keyword>
<dbReference type="EMBL" id="AZAC01000005">
    <property type="protein sequence ID" value="KIX14980.1"/>
    <property type="molecule type" value="Genomic_DNA"/>
</dbReference>
<dbReference type="Proteomes" id="UP000032233">
    <property type="component" value="Unassembled WGS sequence"/>
</dbReference>
<evidence type="ECO:0000313" key="1">
    <source>
        <dbReference type="EMBL" id="KIX14980.1"/>
    </source>
</evidence>
<dbReference type="STRING" id="1429043.X474_05705"/>
<dbReference type="NCBIfam" id="TIGR01635">
    <property type="entry name" value="tail_comp_S"/>
    <property type="match status" value="1"/>
</dbReference>
<dbReference type="InParanoid" id="A0A0D2JZP0"/>
<sequence>MADPEPLMAEIGEIVLSQAQDSFREQQSPAGDAWQPSQRALEQGGQTLIDTGQLLASLNNEIEVMPDSVTVGSSKIYAAIHQFGGDAGAGHKVQIPARPYLPDEETVDMAEIRAAIDAHFEEAYR</sequence>
<proteinExistence type="predicted"/>
<accession>A0A0D2JZP0</accession>